<dbReference type="EMBL" id="BX284606">
    <property type="protein sequence ID" value="CAA90334.1"/>
    <property type="molecule type" value="Genomic_DNA"/>
</dbReference>
<keyword evidence="2" id="KW-1185">Reference proteome</keyword>
<dbReference type="SMR" id="Q18520"/>
<dbReference type="HOGENOM" id="CLU_2239035_0_0_1"/>
<dbReference type="AGR" id="WB:WBGene00008025"/>
<dbReference type="Bgee" id="WBGene00008025">
    <property type="expression patterns" value="Expressed in larva and 1 other cell type or tissue"/>
</dbReference>
<name>Q18520_CAEEL</name>
<dbReference type="AlphaFoldDB" id="Q18520"/>
<dbReference type="CTD" id="183334"/>
<evidence type="ECO:0000313" key="2">
    <source>
        <dbReference type="Proteomes" id="UP000001940"/>
    </source>
</evidence>
<dbReference type="GeneID" id="183334"/>
<evidence type="ECO:0000313" key="1">
    <source>
        <dbReference type="EMBL" id="CAA90334.1"/>
    </source>
</evidence>
<sequence length="105" mass="12438">MDMERESNAIVEAIMNHFDVQEKVVRELKKRIAVHEEIYANKDKYIDNLFEFYGTAMAEMNNQLLQKNEENRLLKEKLGFMDKEIAKMYEHVFGGAEPQPKENKI</sequence>
<dbReference type="InParanoid" id="Q18520"/>
<dbReference type="RefSeq" id="NP_509752.1">
    <property type="nucleotide sequence ID" value="NM_077351.4"/>
</dbReference>
<dbReference type="PaxDb" id="6239-C39B10.5"/>
<accession>Q18520</accession>
<protein>
    <submittedName>
        <fullName evidence="1">Biogenesis of lysosome-related organelles complex 1 subunit BLS1</fullName>
    </submittedName>
</protein>
<gene>
    <name evidence="1 3" type="ORF">C39B10.5</name>
    <name evidence="1" type="ORF">CELE_C39B10.5</name>
</gene>
<evidence type="ECO:0000313" key="3">
    <source>
        <dbReference type="WormBase" id="C39B10.5"/>
    </source>
</evidence>
<proteinExistence type="predicted"/>
<dbReference type="KEGG" id="cel:CELE_C39B10.5"/>
<dbReference type="FunCoup" id="Q18520">
    <property type="interactions" value="120"/>
</dbReference>
<reference evidence="1 2" key="1">
    <citation type="journal article" date="1998" name="Science">
        <title>Genome sequence of the nematode C. elegans: a platform for investigating biology.</title>
        <authorList>
            <consortium name="The C. elegans sequencing consortium"/>
            <person name="Sulson J.E."/>
            <person name="Waterston R."/>
        </authorList>
    </citation>
    <scope>NUCLEOTIDE SEQUENCE [LARGE SCALE GENOMIC DNA]</scope>
    <source>
        <strain evidence="1 2">Bristol N2</strain>
    </source>
</reference>
<organism evidence="1 2">
    <name type="scientific">Caenorhabditis elegans</name>
    <dbReference type="NCBI Taxonomy" id="6239"/>
    <lineage>
        <taxon>Eukaryota</taxon>
        <taxon>Metazoa</taxon>
        <taxon>Ecdysozoa</taxon>
        <taxon>Nematoda</taxon>
        <taxon>Chromadorea</taxon>
        <taxon>Rhabditida</taxon>
        <taxon>Rhabditina</taxon>
        <taxon>Rhabditomorpha</taxon>
        <taxon>Rhabditoidea</taxon>
        <taxon>Rhabditidae</taxon>
        <taxon>Peloderinae</taxon>
        <taxon>Caenorhabditis</taxon>
    </lineage>
</organism>
<dbReference type="Proteomes" id="UP000001940">
    <property type="component" value="Chromosome X"/>
</dbReference>
<dbReference type="WormBase" id="C39B10.5">
    <property type="protein sequence ID" value="CE02160"/>
    <property type="gene ID" value="WBGene00008025"/>
</dbReference>
<dbReference type="UCSC" id="C39B10.5">
    <property type="organism name" value="c. elegans"/>
</dbReference>
<dbReference type="PIR" id="T19842">
    <property type="entry name" value="T19842"/>
</dbReference>